<dbReference type="EMBL" id="MK072198">
    <property type="protein sequence ID" value="AYV79861.1"/>
    <property type="molecule type" value="Genomic_DNA"/>
</dbReference>
<evidence type="ECO:0000256" key="2">
    <source>
        <dbReference type="ARBA" id="ARBA00023043"/>
    </source>
</evidence>
<gene>
    <name evidence="3" type="ORF">Faunusvirus67_2</name>
</gene>
<dbReference type="InterPro" id="IPR050745">
    <property type="entry name" value="Multifunctional_regulatory"/>
</dbReference>
<dbReference type="InterPro" id="IPR036770">
    <property type="entry name" value="Ankyrin_rpt-contain_sf"/>
</dbReference>
<dbReference type="SMART" id="SM00248">
    <property type="entry name" value="ANK"/>
    <property type="match status" value="4"/>
</dbReference>
<keyword evidence="1" id="KW-0677">Repeat</keyword>
<dbReference type="SUPFAM" id="SSF48403">
    <property type="entry name" value="Ankyrin repeat"/>
    <property type="match status" value="1"/>
</dbReference>
<dbReference type="Gene3D" id="1.25.40.20">
    <property type="entry name" value="Ankyrin repeat-containing domain"/>
    <property type="match status" value="1"/>
</dbReference>
<organism evidence="3">
    <name type="scientific">Faunusvirus sp</name>
    <dbReference type="NCBI Taxonomy" id="2487766"/>
    <lineage>
        <taxon>Viruses</taxon>
        <taxon>Varidnaviria</taxon>
        <taxon>Bamfordvirae</taxon>
        <taxon>Nucleocytoviricota</taxon>
        <taxon>Megaviricetes</taxon>
        <taxon>Imitervirales</taxon>
        <taxon>Mimiviridae</taxon>
    </lineage>
</organism>
<reference evidence="3" key="1">
    <citation type="submission" date="2018-10" db="EMBL/GenBank/DDBJ databases">
        <title>Hidden diversity of soil giant viruses.</title>
        <authorList>
            <person name="Schulz F."/>
            <person name="Alteio L."/>
            <person name="Goudeau D."/>
            <person name="Ryan E.M."/>
            <person name="Malmstrom R.R."/>
            <person name="Blanchard J."/>
            <person name="Woyke T."/>
        </authorList>
    </citation>
    <scope>NUCLEOTIDE SEQUENCE</scope>
    <source>
        <strain evidence="3">FNV1</strain>
    </source>
</reference>
<dbReference type="PANTHER" id="PTHR24189">
    <property type="entry name" value="MYOTROPHIN"/>
    <property type="match status" value="1"/>
</dbReference>
<evidence type="ECO:0000256" key="1">
    <source>
        <dbReference type="ARBA" id="ARBA00022737"/>
    </source>
</evidence>
<proteinExistence type="predicted"/>
<dbReference type="Pfam" id="PF12796">
    <property type="entry name" value="Ank_2"/>
    <property type="match status" value="1"/>
</dbReference>
<protein>
    <submittedName>
        <fullName evidence="3">Ankyrin repeat domain-containing protein 7-like isoform X2</fullName>
    </submittedName>
</protein>
<keyword evidence="2" id="KW-0040">ANK repeat</keyword>
<sequence length="237" mass="27092">MDSKDLTAKEHAEVFLQLFEMDETLCLQYINTHTDFYDVVMEGDDGNQSTVFLQTCFDMKENLILEMIKNGANIHALDKYNYGAMDSLCFRGHKQAAEKLIEMKYNLNQKNGCNTTPLITAIYCDENDCALLLIKNGIDVNITNHMNETALQVACDKTIKNETIAIELIRHGAEFINIIDTHIAYNELDKLSAFIREIYNKQLSDVVAIKDANSAVDKCFGQFEMKHFVKLFCEYII</sequence>
<evidence type="ECO:0000313" key="3">
    <source>
        <dbReference type="EMBL" id="AYV79861.1"/>
    </source>
</evidence>
<name>A0A3G5A0T5_9VIRU</name>
<accession>A0A3G5A0T5</accession>
<dbReference type="InterPro" id="IPR002110">
    <property type="entry name" value="Ankyrin_rpt"/>
</dbReference>
<dbReference type="PANTHER" id="PTHR24189:SF50">
    <property type="entry name" value="ANKYRIN REPEAT AND SOCS BOX PROTEIN 2"/>
    <property type="match status" value="1"/>
</dbReference>